<dbReference type="InterPro" id="IPR053142">
    <property type="entry name" value="PchR_regulatory_protein"/>
</dbReference>
<evidence type="ECO:0000259" key="4">
    <source>
        <dbReference type="PROSITE" id="PS01124"/>
    </source>
</evidence>
<dbReference type="InterPro" id="IPR009057">
    <property type="entry name" value="Homeodomain-like_sf"/>
</dbReference>
<dbReference type="GO" id="GO:0003700">
    <property type="term" value="F:DNA-binding transcription factor activity"/>
    <property type="evidence" value="ECO:0007669"/>
    <property type="project" value="InterPro"/>
</dbReference>
<name>A0A6M0RJ63_9CYAN</name>
<dbReference type="PROSITE" id="PS00041">
    <property type="entry name" value="HTH_ARAC_FAMILY_1"/>
    <property type="match status" value="1"/>
</dbReference>
<dbReference type="Proteomes" id="UP000481033">
    <property type="component" value="Unassembled WGS sequence"/>
</dbReference>
<evidence type="ECO:0000256" key="1">
    <source>
        <dbReference type="ARBA" id="ARBA00023015"/>
    </source>
</evidence>
<evidence type="ECO:0000256" key="3">
    <source>
        <dbReference type="ARBA" id="ARBA00023163"/>
    </source>
</evidence>
<dbReference type="InterPro" id="IPR018060">
    <property type="entry name" value="HTH_AraC"/>
</dbReference>
<evidence type="ECO:0000313" key="6">
    <source>
        <dbReference type="Proteomes" id="UP000481033"/>
    </source>
</evidence>
<accession>A0A6M0RJ63</accession>
<organism evidence="5 6">
    <name type="scientific">Adonisia turfae CCMR0081</name>
    <dbReference type="NCBI Taxonomy" id="2292702"/>
    <lineage>
        <taxon>Bacteria</taxon>
        <taxon>Bacillati</taxon>
        <taxon>Cyanobacteriota</taxon>
        <taxon>Adonisia</taxon>
        <taxon>Adonisia turfae</taxon>
    </lineage>
</organism>
<feature type="domain" description="HTH araC/xylS-type" evidence="4">
    <location>
        <begin position="234"/>
        <end position="332"/>
    </location>
</feature>
<dbReference type="Gene3D" id="1.10.10.60">
    <property type="entry name" value="Homeodomain-like"/>
    <property type="match status" value="2"/>
</dbReference>
<dbReference type="Pfam" id="PF12833">
    <property type="entry name" value="HTH_18"/>
    <property type="match status" value="1"/>
</dbReference>
<evidence type="ECO:0000256" key="2">
    <source>
        <dbReference type="ARBA" id="ARBA00023125"/>
    </source>
</evidence>
<reference evidence="5 6" key="1">
    <citation type="journal article" date="2020" name="Microb. Ecol.">
        <title>Ecogenomics of the Marine Benthic Filamentous Cyanobacterium Adonisia.</title>
        <authorList>
            <person name="Walter J.M."/>
            <person name="Coutinho F.H."/>
            <person name="Leomil L."/>
            <person name="Hargreaves P.I."/>
            <person name="Campeao M.E."/>
            <person name="Vieira V.V."/>
            <person name="Silva B.S."/>
            <person name="Fistarol G.O."/>
            <person name="Salomon P.S."/>
            <person name="Sawabe T."/>
            <person name="Mino S."/>
            <person name="Hosokawa M."/>
            <person name="Miyashita H."/>
            <person name="Maruyama F."/>
            <person name="van Verk M.C."/>
            <person name="Dutilh B.E."/>
            <person name="Thompson C.C."/>
            <person name="Thompson F.L."/>
        </authorList>
    </citation>
    <scope>NUCLEOTIDE SEQUENCE [LARGE SCALE GENOMIC DNA]</scope>
    <source>
        <strain evidence="5 6">CCMR0081</strain>
    </source>
</reference>
<dbReference type="PRINTS" id="PR00032">
    <property type="entry name" value="HTHARAC"/>
</dbReference>
<dbReference type="PANTHER" id="PTHR47893">
    <property type="entry name" value="REGULATORY PROTEIN PCHR"/>
    <property type="match status" value="1"/>
</dbReference>
<dbReference type="SUPFAM" id="SSF46689">
    <property type="entry name" value="Homeodomain-like"/>
    <property type="match status" value="2"/>
</dbReference>
<dbReference type="InterPro" id="IPR018062">
    <property type="entry name" value="HTH_AraC-typ_CS"/>
</dbReference>
<dbReference type="GO" id="GO:0043565">
    <property type="term" value="F:sequence-specific DNA binding"/>
    <property type="evidence" value="ECO:0007669"/>
    <property type="project" value="InterPro"/>
</dbReference>
<keyword evidence="3" id="KW-0804">Transcription</keyword>
<protein>
    <submittedName>
        <fullName evidence="5">AraC family transcriptional regulator</fullName>
    </submittedName>
</protein>
<evidence type="ECO:0000313" key="5">
    <source>
        <dbReference type="EMBL" id="NEZ55863.1"/>
    </source>
</evidence>
<keyword evidence="2" id="KW-0238">DNA-binding</keyword>
<dbReference type="PANTHER" id="PTHR47893:SF1">
    <property type="entry name" value="REGULATORY PROTEIN PCHR"/>
    <property type="match status" value="1"/>
</dbReference>
<dbReference type="EMBL" id="QXHD01000004">
    <property type="protein sequence ID" value="NEZ55863.1"/>
    <property type="molecule type" value="Genomic_DNA"/>
</dbReference>
<dbReference type="InterPro" id="IPR020449">
    <property type="entry name" value="Tscrpt_reg_AraC-type_HTH"/>
</dbReference>
<dbReference type="AlphaFoldDB" id="A0A6M0RJ63"/>
<sequence>MKVNFSVRNIDELFAELSHQEDLAISSEEYEHTLIFPSRICNGLVKSYKLRPGFELSVQNTLFPKRLILETEFSHPASLTLGFCVSGSSRGTIKGVKEELSFKSGQIGWGVTSDTLGTIEYCAGKPFSFINISMDTEVLDTLLNGRAESLPTQFQRLMKGKDRSPYLQTDWMTHTMKMAMQQVLKCPYHGLTKRLYLESKALEVFACFLDHLSSSAKTKSRTPALKPTDIDRIHWAKEILLNDLAHPPSLASLAKLVGLNDYKLKIGFRQVLGKTAFGYLREHRMHHAKDLLATRALSIVEIARAVGYASETSFSAAFKEKFGVPPTVYRASIF</sequence>
<dbReference type="RefSeq" id="WP_163659773.1">
    <property type="nucleotide sequence ID" value="NZ_QXHD01000004.1"/>
</dbReference>
<keyword evidence="1" id="KW-0805">Transcription regulation</keyword>
<keyword evidence="6" id="KW-1185">Reference proteome</keyword>
<gene>
    <name evidence="5" type="ORF">DXZ20_09285</name>
</gene>
<proteinExistence type="predicted"/>
<dbReference type="PROSITE" id="PS01124">
    <property type="entry name" value="HTH_ARAC_FAMILY_2"/>
    <property type="match status" value="1"/>
</dbReference>
<comment type="caution">
    <text evidence="5">The sequence shown here is derived from an EMBL/GenBank/DDBJ whole genome shotgun (WGS) entry which is preliminary data.</text>
</comment>
<dbReference type="SMART" id="SM00342">
    <property type="entry name" value="HTH_ARAC"/>
    <property type="match status" value="1"/>
</dbReference>